<proteinExistence type="predicted"/>
<organism evidence="1 2">
    <name type="scientific">Cytobacillus purgationiresistens</name>
    <dbReference type="NCBI Taxonomy" id="863449"/>
    <lineage>
        <taxon>Bacteria</taxon>
        <taxon>Bacillati</taxon>
        <taxon>Bacillota</taxon>
        <taxon>Bacilli</taxon>
        <taxon>Bacillales</taxon>
        <taxon>Bacillaceae</taxon>
        <taxon>Cytobacillus</taxon>
    </lineage>
</organism>
<evidence type="ECO:0008006" key="3">
    <source>
        <dbReference type="Google" id="ProtNLM"/>
    </source>
</evidence>
<comment type="caution">
    <text evidence="1">The sequence shown here is derived from an EMBL/GenBank/DDBJ whole genome shotgun (WGS) entry which is preliminary data.</text>
</comment>
<name>A0ABU0ACN4_9BACI</name>
<dbReference type="EMBL" id="JAUSUB010000003">
    <property type="protein sequence ID" value="MDQ0269008.1"/>
    <property type="molecule type" value="Genomic_DNA"/>
</dbReference>
<keyword evidence="2" id="KW-1185">Reference proteome</keyword>
<dbReference type="RefSeq" id="WP_307472234.1">
    <property type="nucleotide sequence ID" value="NZ_JAUSUB010000003.1"/>
</dbReference>
<evidence type="ECO:0000313" key="2">
    <source>
        <dbReference type="Proteomes" id="UP001238088"/>
    </source>
</evidence>
<dbReference type="Proteomes" id="UP001238088">
    <property type="component" value="Unassembled WGS sequence"/>
</dbReference>
<evidence type="ECO:0000313" key="1">
    <source>
        <dbReference type="EMBL" id="MDQ0269008.1"/>
    </source>
</evidence>
<accession>A0ABU0ACN4</accession>
<reference evidence="1 2" key="1">
    <citation type="submission" date="2023-07" db="EMBL/GenBank/DDBJ databases">
        <title>Genomic Encyclopedia of Type Strains, Phase IV (KMG-IV): sequencing the most valuable type-strain genomes for metagenomic binning, comparative biology and taxonomic classification.</title>
        <authorList>
            <person name="Goeker M."/>
        </authorList>
    </citation>
    <scope>NUCLEOTIDE SEQUENCE [LARGE SCALE GENOMIC DNA]</scope>
    <source>
        <strain evidence="1 2">DSM 23494</strain>
    </source>
</reference>
<protein>
    <recommendedName>
        <fullName evidence="3">DUF1617 family protein</fullName>
    </recommendedName>
</protein>
<sequence length="141" mass="16472">MKLVIKQSYIPEVIEFIFNISLKGKQSRHRTRFIKLLQEKWKLVCEEEVILLKEYADLDESGQPQKKENGDFIVKDVNGFKKQQNLLLDEHFIINGEDYNGMLTTLKEIVFSFDEEVSGKKAMVFDYLCEAFENVDQGNEA</sequence>
<gene>
    <name evidence="1" type="ORF">J2S17_000878</name>
</gene>